<keyword evidence="2" id="KW-1185">Reference proteome</keyword>
<comment type="caution">
    <text evidence="1">The sequence shown here is derived from an EMBL/GenBank/DDBJ whole genome shotgun (WGS) entry which is preliminary data.</text>
</comment>
<gene>
    <name evidence="1" type="ORF">HMPREF0758_5102</name>
</gene>
<dbReference type="STRING" id="667129.HMPREF0758_5102"/>
<accession>D4EAA2</accession>
<dbReference type="HOGENOM" id="CLU_3157723_0_0_6"/>
<proteinExistence type="predicted"/>
<sequence length="48" mass="5791">MTMKEIVNITHISRGSILKWHINILYQESPYRFGLKKQLQLMKVMWSV</sequence>
<reference evidence="1 2" key="1">
    <citation type="submission" date="2010-01" db="EMBL/GenBank/DDBJ databases">
        <authorList>
            <person name="Muzny D."/>
            <person name="Qin X."/>
            <person name="Deng J."/>
            <person name="Jiang H."/>
            <person name="Liu Y."/>
            <person name="Qu J."/>
            <person name="Song X.-Z."/>
            <person name="Zhang L."/>
            <person name="Thornton R."/>
            <person name="Coyle M."/>
            <person name="Francisco L."/>
            <person name="Jackson L."/>
            <person name="Javaid M."/>
            <person name="Korchina V."/>
            <person name="Kovar C."/>
            <person name="Mata R."/>
            <person name="Mathew T."/>
            <person name="Ngo R."/>
            <person name="Nguyen L."/>
            <person name="Nguyen N."/>
            <person name="Okwuonu G."/>
            <person name="Ongeri F."/>
            <person name="Pham C."/>
            <person name="Simmons D."/>
            <person name="Wilczek-Boney K."/>
            <person name="Hale W."/>
            <person name="Jakkamsetti A."/>
            <person name="Pham P."/>
            <person name="Ruth R."/>
            <person name="San Lucas F."/>
            <person name="Warren J."/>
            <person name="Zhang J."/>
            <person name="Zhao Z."/>
            <person name="Zhou C."/>
            <person name="Zhu D."/>
            <person name="Lee S."/>
            <person name="Bess C."/>
            <person name="Blankenburg K."/>
            <person name="Forbes L."/>
            <person name="Fu Q."/>
            <person name="Gubbala S."/>
            <person name="Hirani K."/>
            <person name="Jayaseelan J.C."/>
            <person name="Lara F."/>
            <person name="Munidasa M."/>
            <person name="Palculict T."/>
            <person name="Patil S."/>
            <person name="Pu L.-L."/>
            <person name="Saada N."/>
            <person name="Tang L."/>
            <person name="Weissenberger G."/>
            <person name="Zhu Y."/>
            <person name="Hemphill L."/>
            <person name="Shang Y."/>
            <person name="Youmans B."/>
            <person name="Ayvaz T."/>
            <person name="Ross M."/>
            <person name="Santibanez J."/>
            <person name="Aqrawi P."/>
            <person name="Gross S."/>
            <person name="Joshi V."/>
            <person name="Fowler G."/>
            <person name="Nazareth L."/>
            <person name="Reid J."/>
            <person name="Worley K."/>
            <person name="Petrosino J."/>
            <person name="Highlander S."/>
            <person name="Gibbs R."/>
        </authorList>
    </citation>
    <scope>NUCLEOTIDE SEQUENCE [LARGE SCALE GENOMIC DNA]</scope>
    <source>
        <strain evidence="1 2">DSM 4582</strain>
    </source>
</reference>
<evidence type="ECO:0000313" key="2">
    <source>
        <dbReference type="Proteomes" id="UP000005723"/>
    </source>
</evidence>
<organism evidence="1 2">
    <name type="scientific">Serratia odorifera DSM 4582</name>
    <dbReference type="NCBI Taxonomy" id="667129"/>
    <lineage>
        <taxon>Bacteria</taxon>
        <taxon>Pseudomonadati</taxon>
        <taxon>Pseudomonadota</taxon>
        <taxon>Gammaproteobacteria</taxon>
        <taxon>Enterobacterales</taxon>
        <taxon>Yersiniaceae</taxon>
        <taxon>Serratia</taxon>
    </lineage>
</organism>
<name>D4EAA2_SEROD</name>
<dbReference type="Proteomes" id="UP000005723">
    <property type="component" value="Unassembled WGS sequence"/>
</dbReference>
<protein>
    <submittedName>
        <fullName evidence="1">Uncharacterized protein</fullName>
    </submittedName>
</protein>
<evidence type="ECO:0000313" key="1">
    <source>
        <dbReference type="EMBL" id="EFE93255.1"/>
    </source>
</evidence>
<dbReference type="AlphaFoldDB" id="D4EAA2"/>
<dbReference type="EMBL" id="ADBY01000082">
    <property type="protein sequence ID" value="EFE93255.1"/>
    <property type="molecule type" value="Genomic_DNA"/>
</dbReference>